<dbReference type="GO" id="GO:0003723">
    <property type="term" value="F:RNA binding"/>
    <property type="evidence" value="ECO:0007669"/>
    <property type="project" value="UniProtKB-UniRule"/>
</dbReference>
<keyword evidence="7 14" id="KW-0540">Nuclease</keyword>
<dbReference type="PROSITE" id="PS51975">
    <property type="entry name" value="RNASE_H_2"/>
    <property type="match status" value="1"/>
</dbReference>
<evidence type="ECO:0000256" key="9">
    <source>
        <dbReference type="ARBA" id="ARBA00022759"/>
    </source>
</evidence>
<evidence type="ECO:0000256" key="12">
    <source>
        <dbReference type="ARBA" id="ARBA00023136"/>
    </source>
</evidence>
<feature type="domain" description="RNase H type-2" evidence="16">
    <location>
        <begin position="24"/>
        <end position="267"/>
    </location>
</feature>
<dbReference type="GO" id="GO:0006298">
    <property type="term" value="P:mismatch repair"/>
    <property type="evidence" value="ECO:0007669"/>
    <property type="project" value="TreeGrafter"/>
</dbReference>
<evidence type="ECO:0000256" key="5">
    <source>
        <dbReference type="ARBA" id="ARBA00009310"/>
    </source>
</evidence>
<dbReference type="CDD" id="cd07181">
    <property type="entry name" value="RNase_HII_eukaryota_like"/>
    <property type="match status" value="1"/>
</dbReference>
<dbReference type="GO" id="GO:0016020">
    <property type="term" value="C:membrane"/>
    <property type="evidence" value="ECO:0007669"/>
    <property type="project" value="UniProtKB-SubCell"/>
</dbReference>
<dbReference type="Proteomes" id="UP000053676">
    <property type="component" value="Unassembled WGS sequence"/>
</dbReference>
<comment type="cofactor">
    <cofactor evidence="14">
        <name>Mn(2+)</name>
        <dbReference type="ChEBI" id="CHEBI:29035"/>
    </cofactor>
    <cofactor evidence="14">
        <name>Mg(2+)</name>
        <dbReference type="ChEBI" id="CHEBI:18420"/>
    </cofactor>
    <text evidence="14">Manganese or magnesium. Binds 1 divalent metal ion per monomer in the absence of substrate. May bind a second metal ion after substrate binding.</text>
</comment>
<evidence type="ECO:0000256" key="8">
    <source>
        <dbReference type="ARBA" id="ARBA00022723"/>
    </source>
</evidence>
<dbReference type="InterPro" id="IPR004649">
    <property type="entry name" value="RNase_H2_suA"/>
</dbReference>
<comment type="similarity">
    <text evidence="5">Belongs to the CLPTM1 family.</text>
</comment>
<gene>
    <name evidence="17" type="ORF">NECAME_12414</name>
</gene>
<evidence type="ECO:0000256" key="2">
    <source>
        <dbReference type="ARBA" id="ARBA00001946"/>
    </source>
</evidence>
<dbReference type="PANTHER" id="PTHR10954">
    <property type="entry name" value="RIBONUCLEASE H2 SUBUNIT A"/>
    <property type="match status" value="1"/>
</dbReference>
<dbReference type="GO" id="GO:0032299">
    <property type="term" value="C:ribonuclease H2 complex"/>
    <property type="evidence" value="ECO:0007669"/>
    <property type="project" value="TreeGrafter"/>
</dbReference>
<keyword evidence="12" id="KW-0472">Membrane</keyword>
<dbReference type="InterPro" id="IPR001352">
    <property type="entry name" value="RNase_HII/HIII"/>
</dbReference>
<comment type="cofactor">
    <cofactor evidence="2">
        <name>Mg(2+)</name>
        <dbReference type="ChEBI" id="CHEBI:18420"/>
    </cofactor>
</comment>
<evidence type="ECO:0000256" key="6">
    <source>
        <dbReference type="ARBA" id="ARBA00022692"/>
    </source>
</evidence>
<comment type="similarity">
    <text evidence="4">Belongs to the RNase HII family. Eukaryotic subfamily.</text>
</comment>
<comment type="subcellular location">
    <subcellularLocation>
        <location evidence="3">Membrane</location>
        <topology evidence="3">Multi-pass membrane protein</topology>
    </subcellularLocation>
</comment>
<dbReference type="GO" id="GO:0046872">
    <property type="term" value="F:metal ion binding"/>
    <property type="evidence" value="ECO:0007669"/>
    <property type="project" value="UniProtKB-KW"/>
</dbReference>
<accession>W2T0K8</accession>
<evidence type="ECO:0000256" key="3">
    <source>
        <dbReference type="ARBA" id="ARBA00004141"/>
    </source>
</evidence>
<dbReference type="GO" id="GO:0004523">
    <property type="term" value="F:RNA-DNA hybrid ribonuclease activity"/>
    <property type="evidence" value="ECO:0007669"/>
    <property type="project" value="UniProtKB-UniRule"/>
</dbReference>
<evidence type="ECO:0000313" key="17">
    <source>
        <dbReference type="EMBL" id="ETN75428.1"/>
    </source>
</evidence>
<dbReference type="InterPro" id="IPR008429">
    <property type="entry name" value="CLPTM1"/>
</dbReference>
<dbReference type="EC" id="3.1.26.4" evidence="15"/>
<feature type="binding site" evidence="14">
    <location>
        <position position="157"/>
    </location>
    <ligand>
        <name>a divalent metal cation</name>
        <dbReference type="ChEBI" id="CHEBI:60240"/>
    </ligand>
</feature>
<feature type="binding site" evidence="14">
    <location>
        <position position="31"/>
    </location>
    <ligand>
        <name>a divalent metal cation</name>
        <dbReference type="ChEBI" id="CHEBI:60240"/>
    </ligand>
</feature>
<comment type="function">
    <text evidence="13">Catalytic subunit of RNase HII, an endonuclease that specifically degrades the RNA of RNA:DNA hybrids. Participates in DNA replication, possibly by mediating the removal of lagging-strand Okazaki fragment RNA primers during DNA replication. Mediates the excision of single ribonucleotides from DNA:RNA duplexes.</text>
</comment>
<dbReference type="Gene3D" id="3.30.420.10">
    <property type="entry name" value="Ribonuclease H-like superfamily/Ribonuclease H"/>
    <property type="match status" value="1"/>
</dbReference>
<protein>
    <recommendedName>
        <fullName evidence="15">Ribonuclease</fullName>
        <ecNumber evidence="15">3.1.26.4</ecNumber>
    </recommendedName>
</protein>
<keyword evidence="9 14" id="KW-0255">Endonuclease</keyword>
<dbReference type="EMBL" id="KI660299">
    <property type="protein sequence ID" value="ETN75428.1"/>
    <property type="molecule type" value="Genomic_DNA"/>
</dbReference>
<proteinExistence type="inferred from homology"/>
<keyword evidence="11" id="KW-1133">Transmembrane helix</keyword>
<organism evidence="17 18">
    <name type="scientific">Necator americanus</name>
    <name type="common">Human hookworm</name>
    <dbReference type="NCBI Taxonomy" id="51031"/>
    <lineage>
        <taxon>Eukaryota</taxon>
        <taxon>Metazoa</taxon>
        <taxon>Ecdysozoa</taxon>
        <taxon>Nematoda</taxon>
        <taxon>Chromadorea</taxon>
        <taxon>Rhabditida</taxon>
        <taxon>Rhabditina</taxon>
        <taxon>Rhabditomorpha</taxon>
        <taxon>Strongyloidea</taxon>
        <taxon>Ancylostomatidae</taxon>
        <taxon>Bunostominae</taxon>
        <taxon>Necator</taxon>
    </lineage>
</organism>
<dbReference type="InterPro" id="IPR024567">
    <property type="entry name" value="RNase_HII/HIII_dom"/>
</dbReference>
<comment type="function">
    <text evidence="15">Endonuclease that specifically degrades the RNA of RNA-DNA hybrids.</text>
</comment>
<evidence type="ECO:0000313" key="18">
    <source>
        <dbReference type="Proteomes" id="UP000053676"/>
    </source>
</evidence>
<evidence type="ECO:0000256" key="1">
    <source>
        <dbReference type="ARBA" id="ARBA00000077"/>
    </source>
</evidence>
<dbReference type="GO" id="GO:0043137">
    <property type="term" value="P:DNA replication, removal of RNA primer"/>
    <property type="evidence" value="ECO:0007669"/>
    <property type="project" value="TreeGrafter"/>
</dbReference>
<dbReference type="PANTHER" id="PTHR10954:SF7">
    <property type="entry name" value="RIBONUCLEASE H2 SUBUNIT A"/>
    <property type="match status" value="1"/>
</dbReference>
<dbReference type="KEGG" id="nai:NECAME_12414"/>
<dbReference type="Pfam" id="PF01351">
    <property type="entry name" value="RNase_HII"/>
    <property type="match status" value="2"/>
</dbReference>
<dbReference type="InterPro" id="IPR036397">
    <property type="entry name" value="RNaseH_sf"/>
</dbReference>
<evidence type="ECO:0000256" key="11">
    <source>
        <dbReference type="ARBA" id="ARBA00022989"/>
    </source>
</evidence>
<keyword evidence="18" id="KW-1185">Reference proteome</keyword>
<comment type="catalytic activity">
    <reaction evidence="1 14 15">
        <text>Endonucleolytic cleavage to 5'-phosphomonoester.</text>
        <dbReference type="EC" id="3.1.26.4"/>
    </reaction>
</comment>
<keyword evidence="6" id="KW-0812">Transmembrane</keyword>
<reference evidence="18" key="1">
    <citation type="journal article" date="2014" name="Nat. Genet.">
        <title>Genome of the human hookworm Necator americanus.</title>
        <authorList>
            <person name="Tang Y.T."/>
            <person name="Gao X."/>
            <person name="Rosa B.A."/>
            <person name="Abubucker S."/>
            <person name="Hallsworth-Pepin K."/>
            <person name="Martin J."/>
            <person name="Tyagi R."/>
            <person name="Heizer E."/>
            <person name="Zhang X."/>
            <person name="Bhonagiri-Palsikar V."/>
            <person name="Minx P."/>
            <person name="Warren W.C."/>
            <person name="Wang Q."/>
            <person name="Zhan B."/>
            <person name="Hotez P.J."/>
            <person name="Sternberg P.W."/>
            <person name="Dougall A."/>
            <person name="Gaze S.T."/>
            <person name="Mulvenna J."/>
            <person name="Sotillo J."/>
            <person name="Ranganathan S."/>
            <person name="Rabelo E.M."/>
            <person name="Wilson R.K."/>
            <person name="Felgner P.L."/>
            <person name="Bethony J."/>
            <person name="Hawdon J.M."/>
            <person name="Gasser R.B."/>
            <person name="Loukas A."/>
            <person name="Mitreva M."/>
        </authorList>
    </citation>
    <scope>NUCLEOTIDE SEQUENCE [LARGE SCALE GENOMIC DNA]</scope>
</reference>
<dbReference type="InterPro" id="IPR023160">
    <property type="entry name" value="RNase_HII_hlx-loop-hlx_cap_dom"/>
</dbReference>
<dbReference type="OrthoDB" id="378564at2759"/>
<evidence type="ECO:0000256" key="10">
    <source>
        <dbReference type="ARBA" id="ARBA00022801"/>
    </source>
</evidence>
<dbReference type="Pfam" id="PF05602">
    <property type="entry name" value="CLPTM1"/>
    <property type="match status" value="2"/>
</dbReference>
<evidence type="ECO:0000256" key="14">
    <source>
        <dbReference type="PROSITE-ProRule" id="PRU01319"/>
    </source>
</evidence>
<dbReference type="STRING" id="51031.W2T0K8"/>
<evidence type="ECO:0000256" key="13">
    <source>
        <dbReference type="ARBA" id="ARBA00024981"/>
    </source>
</evidence>
<evidence type="ECO:0000256" key="7">
    <source>
        <dbReference type="ARBA" id="ARBA00022722"/>
    </source>
</evidence>
<evidence type="ECO:0000256" key="4">
    <source>
        <dbReference type="ARBA" id="ARBA00007058"/>
    </source>
</evidence>
<dbReference type="InterPro" id="IPR012337">
    <property type="entry name" value="RNaseH-like_sf"/>
</dbReference>
<evidence type="ECO:0000256" key="15">
    <source>
        <dbReference type="RuleBase" id="RU003515"/>
    </source>
</evidence>
<evidence type="ECO:0000259" key="16">
    <source>
        <dbReference type="PROSITE" id="PS51975"/>
    </source>
</evidence>
<keyword evidence="10 14" id="KW-0378">Hydrolase</keyword>
<dbReference type="Gene3D" id="1.10.10.460">
    <property type="entry name" value="Ribonuclease hii. Domain 2"/>
    <property type="match status" value="1"/>
</dbReference>
<sequence length="479" mass="53411">MSCTWSSSEIEKSEKWTGFGSGDPCILGIDEAGRGPVLGPMVYGCAISPVTKEAELRDLGVADSKALTEAKREEIFDTINNDEAAKQMSKRKKWGRTTNSQLDHPKKYILLPMCPEVAPELRKEGKNEEQNRGCGICSVDFICPIHKHFDVEAIKVDTVGPKSSYQAKLEKLFPSISITVTEKADAIFPIVSAASIAAKVTRDRHLKSWCFSEACVRIPSDGYGSGYPGDPNTKKFLVESVDSVFGYSSLPMISGEISGEWPPVQFRAYASAFSESLGKPVKVVDDLQLTEPREIELNFKLPMATQRNGSLFMSFFLLPSGFVGDDPHMKLPPVTHIQSELHIMSLENAPDLWIKELPELISLLRWENGVYYPILYVAELLNREKNLVEVKGIFADTNLYLLGITVFVSSIHLLFDVLSFKNDIAFWRGRKSMVSFSWRGLEFGAHSAEEAETDAFDNEAMKYLAWLMTPLCFGGAVYR</sequence>
<dbReference type="NCBIfam" id="TIGR00729">
    <property type="entry name" value="ribonuclease HII"/>
    <property type="match status" value="1"/>
</dbReference>
<keyword evidence="8 14" id="KW-0479">Metal-binding</keyword>
<name>W2T0K8_NECAM</name>
<dbReference type="SUPFAM" id="SSF53098">
    <property type="entry name" value="Ribonuclease H-like"/>
    <property type="match status" value="1"/>
</dbReference>
<dbReference type="AlphaFoldDB" id="W2T0K8"/>
<feature type="binding site" evidence="14">
    <location>
        <position position="30"/>
    </location>
    <ligand>
        <name>a divalent metal cation</name>
        <dbReference type="ChEBI" id="CHEBI:60240"/>
    </ligand>
</feature>